<dbReference type="InterPro" id="IPR000644">
    <property type="entry name" value="CBS_dom"/>
</dbReference>
<dbReference type="Gene3D" id="3.10.580.10">
    <property type="entry name" value="CBS-domain"/>
    <property type="match status" value="1"/>
</dbReference>
<dbReference type="EMBL" id="JAAGBB010000004">
    <property type="protein sequence ID" value="MBR0663542.1"/>
    <property type="molecule type" value="Genomic_DNA"/>
</dbReference>
<comment type="caution">
    <text evidence="5">The sequence shown here is derived from an EMBL/GenBank/DDBJ whole genome shotgun (WGS) entry which is preliminary data.</text>
</comment>
<reference evidence="6" key="1">
    <citation type="journal article" date="2021" name="Syst. Appl. Microbiol.">
        <title>Roseomonas hellenica sp. nov., isolated from roots of wild-growing Alkanna tinctoria.</title>
        <authorList>
            <person name="Rat A."/>
            <person name="Naranjo H.D."/>
            <person name="Lebbe L."/>
            <person name="Cnockaert M."/>
            <person name="Krigas N."/>
            <person name="Grigoriadou K."/>
            <person name="Maloupa E."/>
            <person name="Willems A."/>
        </authorList>
    </citation>
    <scope>NUCLEOTIDE SEQUENCE [LARGE SCALE GENOMIC DNA]</scope>
    <source>
        <strain evidence="6">LMG 31523</strain>
    </source>
</reference>
<dbReference type="PROSITE" id="PS51371">
    <property type="entry name" value="CBS"/>
    <property type="match status" value="2"/>
</dbReference>
<dbReference type="Pfam" id="PF00571">
    <property type="entry name" value="CBS"/>
    <property type="match status" value="2"/>
</dbReference>
<name>A0ABS5ETB6_9PROT</name>
<feature type="domain" description="CBS" evidence="4">
    <location>
        <begin position="94"/>
        <end position="150"/>
    </location>
</feature>
<dbReference type="RefSeq" id="WP_211851140.1">
    <property type="nucleotide sequence ID" value="NZ_JAAGBB010000004.1"/>
</dbReference>
<feature type="domain" description="CBS" evidence="4">
    <location>
        <begin position="7"/>
        <end position="66"/>
    </location>
</feature>
<dbReference type="PANTHER" id="PTHR43080:SF29">
    <property type="entry name" value="OS02G0818000 PROTEIN"/>
    <property type="match status" value="1"/>
</dbReference>
<sequence length="231" mass="25019">MLVRDLMTTSNISVAPSVPVADIVRLLADRGLSGVPVLDADGALLGMVTETDLLRRLAIADEPKPGWFRRLFADQDEAAERYARAHGATAGDVMTTELITVEEDSSVEHAAHLLEEHKVRRLPVLREGRLVGMVSRGDLLRALFPPAVATAAAPSSDDAIRTAIEAEMRRQAWADTPFLSIGVQDGVVELHGFHRSPATRRALSALIAEIPGVVRIDDRAVERPPVGMMAR</sequence>
<dbReference type="SMART" id="SM00116">
    <property type="entry name" value="CBS"/>
    <property type="match status" value="2"/>
</dbReference>
<keyword evidence="6" id="KW-1185">Reference proteome</keyword>
<evidence type="ECO:0000259" key="4">
    <source>
        <dbReference type="PROSITE" id="PS51371"/>
    </source>
</evidence>
<dbReference type="PIRSF" id="PIRSF036990">
    <property type="entry name" value="UCP036990_CBS_BON"/>
    <property type="match status" value="1"/>
</dbReference>
<dbReference type="Gene3D" id="3.30.1340.30">
    <property type="match status" value="1"/>
</dbReference>
<gene>
    <name evidence="5" type="ORF">GXW71_04145</name>
</gene>
<dbReference type="InterPro" id="IPR017080">
    <property type="entry name" value="UCP036990_CBS_BON"/>
</dbReference>
<evidence type="ECO:0000256" key="2">
    <source>
        <dbReference type="PROSITE-ProRule" id="PRU00703"/>
    </source>
</evidence>
<organism evidence="5 6">
    <name type="scientific">Plastoroseomonas hellenica</name>
    <dbReference type="NCBI Taxonomy" id="2687306"/>
    <lineage>
        <taxon>Bacteria</taxon>
        <taxon>Pseudomonadati</taxon>
        <taxon>Pseudomonadota</taxon>
        <taxon>Alphaproteobacteria</taxon>
        <taxon>Acetobacterales</taxon>
        <taxon>Acetobacteraceae</taxon>
        <taxon>Plastoroseomonas</taxon>
    </lineage>
</organism>
<dbReference type="Proteomes" id="UP001196870">
    <property type="component" value="Unassembled WGS sequence"/>
</dbReference>
<evidence type="ECO:0000259" key="3">
    <source>
        <dbReference type="PROSITE" id="PS50914"/>
    </source>
</evidence>
<dbReference type="SUPFAM" id="SSF54631">
    <property type="entry name" value="CBS-domain pair"/>
    <property type="match status" value="1"/>
</dbReference>
<keyword evidence="1 2" id="KW-0129">CBS domain</keyword>
<evidence type="ECO:0000313" key="6">
    <source>
        <dbReference type="Proteomes" id="UP001196870"/>
    </source>
</evidence>
<evidence type="ECO:0000256" key="1">
    <source>
        <dbReference type="ARBA" id="ARBA00023122"/>
    </source>
</evidence>
<proteinExistence type="predicted"/>
<dbReference type="PANTHER" id="PTHR43080">
    <property type="entry name" value="CBS DOMAIN-CONTAINING PROTEIN CBSX3, MITOCHONDRIAL"/>
    <property type="match status" value="1"/>
</dbReference>
<dbReference type="CDD" id="cd04586">
    <property type="entry name" value="CBS_pair_BON_assoc"/>
    <property type="match status" value="1"/>
</dbReference>
<dbReference type="Pfam" id="PF04972">
    <property type="entry name" value="BON"/>
    <property type="match status" value="1"/>
</dbReference>
<dbReference type="InterPro" id="IPR051257">
    <property type="entry name" value="Diverse_CBS-Domain"/>
</dbReference>
<accession>A0ABS5ETB6</accession>
<dbReference type="InterPro" id="IPR007055">
    <property type="entry name" value="BON_dom"/>
</dbReference>
<dbReference type="InterPro" id="IPR046342">
    <property type="entry name" value="CBS_dom_sf"/>
</dbReference>
<evidence type="ECO:0000313" key="5">
    <source>
        <dbReference type="EMBL" id="MBR0663542.1"/>
    </source>
</evidence>
<feature type="domain" description="BON" evidence="3">
    <location>
        <begin position="156"/>
        <end position="224"/>
    </location>
</feature>
<protein>
    <submittedName>
        <fullName evidence="5">CBS domain-containing protein</fullName>
    </submittedName>
</protein>
<dbReference type="PROSITE" id="PS50914">
    <property type="entry name" value="BON"/>
    <property type="match status" value="1"/>
</dbReference>